<dbReference type="PROSITE" id="PS00175">
    <property type="entry name" value="PG_MUTASE"/>
    <property type="match status" value="1"/>
</dbReference>
<organism evidence="3 4">
    <name type="scientific">Corynebacterium yudongzhengii</name>
    <dbReference type="NCBI Taxonomy" id="2080740"/>
    <lineage>
        <taxon>Bacteria</taxon>
        <taxon>Bacillati</taxon>
        <taxon>Actinomycetota</taxon>
        <taxon>Actinomycetes</taxon>
        <taxon>Mycobacteriales</taxon>
        <taxon>Corynebacteriaceae</taxon>
        <taxon>Corynebacterium</taxon>
    </lineage>
</organism>
<comment type="caution">
    <text evidence="3">The sequence shown here is derived from an EMBL/GenBank/DDBJ whole genome shotgun (WGS) entry which is preliminary data.</text>
</comment>
<feature type="binding site" evidence="2">
    <location>
        <position position="59"/>
    </location>
    <ligand>
        <name>substrate</name>
    </ligand>
</feature>
<dbReference type="PANTHER" id="PTHR48100:SF62">
    <property type="entry name" value="GLUCOSYL-3-PHOSPHOGLYCERATE PHOSPHATASE"/>
    <property type="match status" value="1"/>
</dbReference>
<evidence type="ECO:0000256" key="2">
    <source>
        <dbReference type="PIRSR" id="PIRSR613078-2"/>
    </source>
</evidence>
<dbReference type="RefSeq" id="WP_108432056.1">
    <property type="nucleotide sequence ID" value="NZ_CP026947.1"/>
</dbReference>
<proteinExistence type="predicted"/>
<reference evidence="4" key="1">
    <citation type="submission" date="2018-04" db="EMBL/GenBank/DDBJ databases">
        <authorList>
            <person name="Liu S."/>
            <person name="Wang Z."/>
            <person name="Li J."/>
        </authorList>
    </citation>
    <scope>NUCLEOTIDE SEQUENCE [LARGE SCALE GENOMIC DNA]</scope>
    <source>
        <strain evidence="4">2189</strain>
    </source>
</reference>
<feature type="binding site" evidence="2">
    <location>
        <begin position="9"/>
        <end position="16"/>
    </location>
    <ligand>
        <name>substrate</name>
    </ligand>
</feature>
<dbReference type="InterPro" id="IPR013078">
    <property type="entry name" value="His_Pase_superF_clade-1"/>
</dbReference>
<sequence length="228" mass="25027">MTRRLYLLRHGQTDHNATRRMQGQLDTHLSEAGLEGAHRVAEMLEGREISKVIASDLSRAADTARVVGERIGVEVTIDPRLRETHLGEWQDMHHDEVDVRYPGARVYWRHDPTWAPPGGESRIQVAQRARRVIDELMATFDDWNNSAVLVVAHGGTISALAGSLLGFSTPMFPLLGSLSNTHFAVLSARPAFNPAVESAESLSPDFAPGGGTSAQWYLNGWNIGLGDI</sequence>
<dbReference type="GO" id="GO:0005737">
    <property type="term" value="C:cytoplasm"/>
    <property type="evidence" value="ECO:0007669"/>
    <property type="project" value="TreeGrafter"/>
</dbReference>
<dbReference type="OrthoDB" id="9781415at2"/>
<dbReference type="SUPFAM" id="SSF53254">
    <property type="entry name" value="Phosphoglycerate mutase-like"/>
    <property type="match status" value="1"/>
</dbReference>
<evidence type="ECO:0000313" key="3">
    <source>
        <dbReference type="EMBL" id="PWC02499.1"/>
    </source>
</evidence>
<protein>
    <submittedName>
        <fullName evidence="3">Histidine phosphatase family protein</fullName>
    </submittedName>
</protein>
<accession>A0A2U1T935</accession>
<dbReference type="PANTHER" id="PTHR48100">
    <property type="entry name" value="BROAD-SPECIFICITY PHOSPHATASE YOR283W-RELATED"/>
    <property type="match status" value="1"/>
</dbReference>
<dbReference type="KEGG" id="cyz:C3B44_08875"/>
<dbReference type="Gene3D" id="3.40.50.1240">
    <property type="entry name" value="Phosphoglycerate mutase-like"/>
    <property type="match status" value="1"/>
</dbReference>
<evidence type="ECO:0000256" key="1">
    <source>
        <dbReference type="PIRSR" id="PIRSR613078-1"/>
    </source>
</evidence>
<name>A0A2U1T935_9CORY</name>
<dbReference type="AlphaFoldDB" id="A0A2U1T935"/>
<gene>
    <name evidence="3" type="ORF">DF222_02395</name>
</gene>
<evidence type="ECO:0000313" key="4">
    <source>
        <dbReference type="Proteomes" id="UP000244989"/>
    </source>
</evidence>
<feature type="active site" description="Tele-phosphohistidine intermediate" evidence="1">
    <location>
        <position position="10"/>
    </location>
</feature>
<dbReference type="SMART" id="SM00855">
    <property type="entry name" value="PGAM"/>
    <property type="match status" value="1"/>
</dbReference>
<dbReference type="Proteomes" id="UP000244989">
    <property type="component" value="Unassembled WGS sequence"/>
</dbReference>
<dbReference type="Pfam" id="PF00300">
    <property type="entry name" value="His_Phos_1"/>
    <property type="match status" value="1"/>
</dbReference>
<dbReference type="InterPro" id="IPR029033">
    <property type="entry name" value="His_PPase_superfam"/>
</dbReference>
<dbReference type="GO" id="GO:0016791">
    <property type="term" value="F:phosphatase activity"/>
    <property type="evidence" value="ECO:0007669"/>
    <property type="project" value="TreeGrafter"/>
</dbReference>
<dbReference type="InterPro" id="IPR050275">
    <property type="entry name" value="PGM_Phosphatase"/>
</dbReference>
<dbReference type="CDD" id="cd07067">
    <property type="entry name" value="HP_PGM_like"/>
    <property type="match status" value="1"/>
</dbReference>
<dbReference type="EMBL" id="QEEZ01000003">
    <property type="protein sequence ID" value="PWC02499.1"/>
    <property type="molecule type" value="Genomic_DNA"/>
</dbReference>
<keyword evidence="4" id="KW-1185">Reference proteome</keyword>
<feature type="active site" description="Proton donor/acceptor" evidence="1">
    <location>
        <position position="83"/>
    </location>
</feature>
<dbReference type="InterPro" id="IPR001345">
    <property type="entry name" value="PG/BPGM_mutase_AS"/>
</dbReference>